<reference evidence="2" key="1">
    <citation type="submission" date="2018-05" db="EMBL/GenBank/DDBJ databases">
        <authorList>
            <person name="Lanie J.A."/>
            <person name="Ng W.-L."/>
            <person name="Kazmierczak K.M."/>
            <person name="Andrzejewski T.M."/>
            <person name="Davidsen T.M."/>
            <person name="Wayne K.J."/>
            <person name="Tettelin H."/>
            <person name="Glass J.I."/>
            <person name="Rusch D."/>
            <person name="Podicherti R."/>
            <person name="Tsui H.-C.T."/>
            <person name="Winkler M.E."/>
        </authorList>
    </citation>
    <scope>NUCLEOTIDE SEQUENCE</scope>
</reference>
<dbReference type="InterPro" id="IPR003495">
    <property type="entry name" value="CobW/HypB/UreG_nucleotide-bd"/>
</dbReference>
<sequence length="133" mass="14023">MAIPLTVIGGFLGAGKTTLLNNLLAQKTGLRFAVVVNDFGDLAVDGDLLADHGGDTVELANGCICCTIGDDLFLTLMNLVRQDDPPEHILVEASGVADPRPITNIAVLHNHLTPDAVIVLADAELIEERADDQ</sequence>
<feature type="non-terminal residue" evidence="2">
    <location>
        <position position="133"/>
    </location>
</feature>
<dbReference type="GO" id="GO:0005737">
    <property type="term" value="C:cytoplasm"/>
    <property type="evidence" value="ECO:0007669"/>
    <property type="project" value="TreeGrafter"/>
</dbReference>
<evidence type="ECO:0000313" key="2">
    <source>
        <dbReference type="EMBL" id="SVD99806.1"/>
    </source>
</evidence>
<gene>
    <name evidence="2" type="ORF">METZ01_LOCUS452660</name>
</gene>
<feature type="domain" description="CobW/HypB/UreG nucleotide-binding" evidence="1">
    <location>
        <begin position="4"/>
        <end position="127"/>
    </location>
</feature>
<evidence type="ECO:0000259" key="1">
    <source>
        <dbReference type="Pfam" id="PF02492"/>
    </source>
</evidence>
<name>A0A382ZVX0_9ZZZZ</name>
<dbReference type="PANTHER" id="PTHR13748">
    <property type="entry name" value="COBW-RELATED"/>
    <property type="match status" value="1"/>
</dbReference>
<dbReference type="PANTHER" id="PTHR13748:SF62">
    <property type="entry name" value="COBW DOMAIN-CONTAINING PROTEIN"/>
    <property type="match status" value="1"/>
</dbReference>
<dbReference type="InterPro" id="IPR051316">
    <property type="entry name" value="Zinc-reg_GTPase_activator"/>
</dbReference>
<dbReference type="InterPro" id="IPR027417">
    <property type="entry name" value="P-loop_NTPase"/>
</dbReference>
<organism evidence="2">
    <name type="scientific">marine metagenome</name>
    <dbReference type="NCBI Taxonomy" id="408172"/>
    <lineage>
        <taxon>unclassified sequences</taxon>
        <taxon>metagenomes</taxon>
        <taxon>ecological metagenomes</taxon>
    </lineage>
</organism>
<dbReference type="AlphaFoldDB" id="A0A382ZVX0"/>
<protein>
    <recommendedName>
        <fullName evidence="1">CobW/HypB/UreG nucleotide-binding domain-containing protein</fullName>
    </recommendedName>
</protein>
<accession>A0A382ZVX0</accession>
<proteinExistence type="predicted"/>
<dbReference type="Gene3D" id="3.40.50.300">
    <property type="entry name" value="P-loop containing nucleotide triphosphate hydrolases"/>
    <property type="match status" value="1"/>
</dbReference>
<dbReference type="SUPFAM" id="SSF52540">
    <property type="entry name" value="P-loop containing nucleoside triphosphate hydrolases"/>
    <property type="match status" value="1"/>
</dbReference>
<dbReference type="Pfam" id="PF02492">
    <property type="entry name" value="cobW"/>
    <property type="match status" value="1"/>
</dbReference>
<dbReference type="EMBL" id="UINC01187206">
    <property type="protein sequence ID" value="SVD99806.1"/>
    <property type="molecule type" value="Genomic_DNA"/>
</dbReference>